<sequence length="70" mass="8305">LIRNASSLLLDQLSVVSSWQQHLLAHLESRNTNPFISRVFRHFPEYFCFKVCGKWKRKPKNRNGSRSARF</sequence>
<dbReference type="EMBL" id="CH477345">
    <property type="protein sequence ID" value="EAT43018.1"/>
    <property type="molecule type" value="Genomic_DNA"/>
</dbReference>
<protein>
    <submittedName>
        <fullName evidence="1">AAEL005498-PA</fullName>
    </submittedName>
</protein>
<organism evidence="1 2">
    <name type="scientific">Aedes aegypti</name>
    <name type="common">Yellowfever mosquito</name>
    <name type="synonym">Culex aegypti</name>
    <dbReference type="NCBI Taxonomy" id="7159"/>
    <lineage>
        <taxon>Eukaryota</taxon>
        <taxon>Metazoa</taxon>
        <taxon>Ecdysozoa</taxon>
        <taxon>Arthropoda</taxon>
        <taxon>Hexapoda</taxon>
        <taxon>Insecta</taxon>
        <taxon>Pterygota</taxon>
        <taxon>Neoptera</taxon>
        <taxon>Endopterygota</taxon>
        <taxon>Diptera</taxon>
        <taxon>Nematocera</taxon>
        <taxon>Culicoidea</taxon>
        <taxon>Culicidae</taxon>
        <taxon>Culicinae</taxon>
        <taxon>Aedini</taxon>
        <taxon>Aedes</taxon>
        <taxon>Stegomyia</taxon>
    </lineage>
</organism>
<reference evidence="1" key="1">
    <citation type="submission" date="2005-10" db="EMBL/GenBank/DDBJ databases">
        <authorList>
            <person name="Loftus B.J."/>
            <person name="Nene V.M."/>
            <person name="Hannick L.I."/>
            <person name="Bidwell S."/>
            <person name="Haas B."/>
            <person name="Amedeo P."/>
            <person name="Orvis J."/>
            <person name="Wortman J.R."/>
            <person name="White O.R."/>
            <person name="Salzberg S."/>
            <person name="Shumway M."/>
            <person name="Koo H."/>
            <person name="Zhao Y."/>
            <person name="Holmes M."/>
            <person name="Miller J."/>
            <person name="Schatz M."/>
            <person name="Pop M."/>
            <person name="Pai G."/>
            <person name="Utterback T."/>
            <person name="Rogers Y.-H."/>
            <person name="Kravitz S."/>
            <person name="Fraser C.M."/>
        </authorList>
    </citation>
    <scope>NUCLEOTIDE SEQUENCE</scope>
    <source>
        <strain evidence="1">Liverpool</strain>
    </source>
</reference>
<evidence type="ECO:0000313" key="1">
    <source>
        <dbReference type="EMBL" id="EAT43018.1"/>
    </source>
</evidence>
<dbReference type="PaxDb" id="7159-AAEL005498-PA"/>
<accession>Q179U5</accession>
<reference evidence="1" key="2">
    <citation type="journal article" date="2007" name="Science">
        <title>Genome sequence of Aedes aegypti, a major arbovirus vector.</title>
        <authorList>
            <person name="Nene V."/>
            <person name="Wortman J.R."/>
            <person name="Lawson D."/>
            <person name="Haas B."/>
            <person name="Kodira C."/>
            <person name="Tu Z.J."/>
            <person name="Loftus B."/>
            <person name="Xi Z."/>
            <person name="Megy K."/>
            <person name="Grabherr M."/>
            <person name="Ren Q."/>
            <person name="Zdobnov E.M."/>
            <person name="Lobo N.F."/>
            <person name="Campbell K.S."/>
            <person name="Brown S.E."/>
            <person name="Bonaldo M.F."/>
            <person name="Zhu J."/>
            <person name="Sinkins S.P."/>
            <person name="Hogenkamp D.G."/>
            <person name="Amedeo P."/>
            <person name="Arensburger P."/>
            <person name="Atkinson P.W."/>
            <person name="Bidwell S."/>
            <person name="Biedler J."/>
            <person name="Birney E."/>
            <person name="Bruggner R.V."/>
            <person name="Costas J."/>
            <person name="Coy M.R."/>
            <person name="Crabtree J."/>
            <person name="Crawford M."/>
            <person name="Debruyn B."/>
            <person name="Decaprio D."/>
            <person name="Eiglmeier K."/>
            <person name="Eisenstadt E."/>
            <person name="El-Dorry H."/>
            <person name="Gelbart W.M."/>
            <person name="Gomes S.L."/>
            <person name="Hammond M."/>
            <person name="Hannick L.I."/>
            <person name="Hogan J.R."/>
            <person name="Holmes M.H."/>
            <person name="Jaffe D."/>
            <person name="Johnston J.S."/>
            <person name="Kennedy R.C."/>
            <person name="Koo H."/>
            <person name="Kravitz S."/>
            <person name="Kriventseva E.V."/>
            <person name="Kulp D."/>
            <person name="Labutti K."/>
            <person name="Lee E."/>
            <person name="Li S."/>
            <person name="Lovin D.D."/>
            <person name="Mao C."/>
            <person name="Mauceli E."/>
            <person name="Menck C.F."/>
            <person name="Miller J.R."/>
            <person name="Montgomery P."/>
            <person name="Mori A."/>
            <person name="Nascimento A.L."/>
            <person name="Naveira H.F."/>
            <person name="Nusbaum C."/>
            <person name="O'leary S."/>
            <person name="Orvis J."/>
            <person name="Pertea M."/>
            <person name="Quesneville H."/>
            <person name="Reidenbach K.R."/>
            <person name="Rogers Y.H."/>
            <person name="Roth C.W."/>
            <person name="Schneider J.R."/>
            <person name="Schatz M."/>
            <person name="Shumway M."/>
            <person name="Stanke M."/>
            <person name="Stinson E.O."/>
            <person name="Tubio J.M."/>
            <person name="Vanzee J.P."/>
            <person name="Verjovski-Almeida S."/>
            <person name="Werner D."/>
            <person name="White O."/>
            <person name="Wyder S."/>
            <person name="Zeng Q."/>
            <person name="Zhao Q."/>
            <person name="Zhao Y."/>
            <person name="Hill C.A."/>
            <person name="Raikhel A.S."/>
            <person name="Soares M.B."/>
            <person name="Knudson D.L."/>
            <person name="Lee N.H."/>
            <person name="Galagan J."/>
            <person name="Salzberg S.L."/>
            <person name="Paulsen I.T."/>
            <person name="Dimopoulos G."/>
            <person name="Collins F.H."/>
            <person name="Birren B."/>
            <person name="Fraser-Liggett C.M."/>
            <person name="Severson D.W."/>
        </authorList>
    </citation>
    <scope>NUCLEOTIDE SEQUENCE [LARGE SCALE GENOMIC DNA]</scope>
    <source>
        <strain evidence="1">Liverpool</strain>
    </source>
</reference>
<proteinExistence type="predicted"/>
<dbReference type="HOGENOM" id="CLU_2765008_0_0_1"/>
<dbReference type="AlphaFoldDB" id="Q179U5"/>
<reference evidence="1" key="3">
    <citation type="submission" date="2012-09" db="EMBL/GenBank/DDBJ databases">
        <authorList>
            <consortium name="VectorBase"/>
        </authorList>
    </citation>
    <scope>NUCLEOTIDE SEQUENCE</scope>
    <source>
        <strain evidence="1">Liverpool</strain>
    </source>
</reference>
<evidence type="ECO:0000313" key="2">
    <source>
        <dbReference type="Proteomes" id="UP000682892"/>
    </source>
</evidence>
<dbReference type="Proteomes" id="UP000682892">
    <property type="component" value="Unassembled WGS sequence"/>
</dbReference>
<name>Q179U5_AEDAE</name>
<feature type="non-terminal residue" evidence="1">
    <location>
        <position position="1"/>
    </location>
</feature>
<gene>
    <name evidence="1" type="ORF">AaeL_AAEL005498</name>
</gene>